<dbReference type="Gene3D" id="3.40.50.1820">
    <property type="entry name" value="alpha/beta hydrolase"/>
    <property type="match status" value="1"/>
</dbReference>
<keyword evidence="2" id="KW-0732">Signal</keyword>
<dbReference type="InterPro" id="IPR005152">
    <property type="entry name" value="Lipase_secreted"/>
</dbReference>
<keyword evidence="1" id="KW-0378">Hydrolase</keyword>
<protein>
    <recommendedName>
        <fullName evidence="5">Secretory lipase-domain-containing protein</fullName>
    </recommendedName>
</protein>
<feature type="chain" id="PRO_5045015138" description="Secretory lipase-domain-containing protein" evidence="2">
    <location>
        <begin position="20"/>
        <end position="450"/>
    </location>
</feature>
<organism evidence="3 4">
    <name type="scientific">Zasmidium cellare</name>
    <name type="common">Wine cellar mold</name>
    <name type="synonym">Racodium cellare</name>
    <dbReference type="NCBI Taxonomy" id="395010"/>
    <lineage>
        <taxon>Eukaryota</taxon>
        <taxon>Fungi</taxon>
        <taxon>Dikarya</taxon>
        <taxon>Ascomycota</taxon>
        <taxon>Pezizomycotina</taxon>
        <taxon>Dothideomycetes</taxon>
        <taxon>Dothideomycetidae</taxon>
        <taxon>Mycosphaerellales</taxon>
        <taxon>Mycosphaerellaceae</taxon>
        <taxon>Zasmidium</taxon>
    </lineage>
</organism>
<feature type="signal peptide" evidence="2">
    <location>
        <begin position="1"/>
        <end position="19"/>
    </location>
</feature>
<reference evidence="3 4" key="1">
    <citation type="journal article" date="2023" name="G3 (Bethesda)">
        <title>A chromosome-level genome assembly of Zasmidium syzygii isolated from banana leaves.</title>
        <authorList>
            <person name="van Westerhoven A.C."/>
            <person name="Mehrabi R."/>
            <person name="Talebi R."/>
            <person name="Steentjes M.B.F."/>
            <person name="Corcolon B."/>
            <person name="Chong P.A."/>
            <person name="Kema G.H.J."/>
            <person name="Seidl M.F."/>
        </authorList>
    </citation>
    <scope>NUCLEOTIDE SEQUENCE [LARGE SCALE GENOMIC DNA]</scope>
    <source>
        <strain evidence="3 4">P124</strain>
    </source>
</reference>
<sequence>MQSFLAIGSLLASAVSTYAAPSPLIPRAILKPTEDPFYQPPTDLASLQPGEIIRSRTTPGPIGAAQQYTSINIQASYQLLYRTTDALGNASAAAVTVIIPHNPSYDKVLAYQTAYDSSDPNCSPSYTLQQKSNETTYDPLFMSAALEQGWIVSTADYEGLEAEFVAGLVSGYATLDSVRATLASTALTGVLSNATYALWGYSGGALASEWALELQPSYAPELKFAGAALGGLTPNVTSVLTHVNKSIFVYQAFAGINGLAKAYPNISEYVAQVLIPEKAAEFHSINFQCTNDTNAQNRLDGQDISTYFKGGFAALNNPIPQSVIMYGASMGFRDTPQAPLYVYKAIGDEISPVADTDALVSKYCAAGATIQYARNAVGEHVTEAILGSGGAFGFLMDRFEGKAVKQGCVTQDVAVSAVDVSSFEGFGAELLGVLSLLLLQPLGPRSLQGI</sequence>
<dbReference type="InterPro" id="IPR029058">
    <property type="entry name" value="AB_hydrolase_fold"/>
</dbReference>
<dbReference type="SUPFAM" id="SSF53474">
    <property type="entry name" value="alpha/beta-Hydrolases"/>
    <property type="match status" value="1"/>
</dbReference>
<dbReference type="EMBL" id="JAXOVC010000001">
    <property type="protein sequence ID" value="KAK4508825.1"/>
    <property type="molecule type" value="Genomic_DNA"/>
</dbReference>
<evidence type="ECO:0000256" key="1">
    <source>
        <dbReference type="ARBA" id="ARBA00022801"/>
    </source>
</evidence>
<dbReference type="Gene3D" id="1.10.260.130">
    <property type="match status" value="1"/>
</dbReference>
<comment type="caution">
    <text evidence="3">The sequence shown here is derived from an EMBL/GenBank/DDBJ whole genome shotgun (WGS) entry which is preliminary data.</text>
</comment>
<evidence type="ECO:0000313" key="4">
    <source>
        <dbReference type="Proteomes" id="UP001305779"/>
    </source>
</evidence>
<dbReference type="PANTHER" id="PTHR34853:SF5">
    <property type="entry name" value="LIP-DOMAIN-CONTAINING PROTEIN-RELATED"/>
    <property type="match status" value="1"/>
</dbReference>
<evidence type="ECO:0008006" key="5">
    <source>
        <dbReference type="Google" id="ProtNLM"/>
    </source>
</evidence>
<dbReference type="Pfam" id="PF03583">
    <property type="entry name" value="LIP"/>
    <property type="match status" value="1"/>
</dbReference>
<dbReference type="Proteomes" id="UP001305779">
    <property type="component" value="Unassembled WGS sequence"/>
</dbReference>
<gene>
    <name evidence="3" type="ORF">PRZ48_002564</name>
</gene>
<dbReference type="PIRSF" id="PIRSF029171">
    <property type="entry name" value="Esterase_LipA"/>
    <property type="match status" value="1"/>
</dbReference>
<name>A0ABR0F6H7_ZASCE</name>
<accession>A0ABR0F6H7</accession>
<proteinExistence type="inferred from homology"/>
<dbReference type="PANTHER" id="PTHR34853">
    <property type="match status" value="1"/>
</dbReference>
<evidence type="ECO:0000313" key="3">
    <source>
        <dbReference type="EMBL" id="KAK4508825.1"/>
    </source>
</evidence>
<keyword evidence="4" id="KW-1185">Reference proteome</keyword>
<evidence type="ECO:0000256" key="2">
    <source>
        <dbReference type="PIRNR" id="PIRNR029171"/>
    </source>
</evidence>
<comment type="similarity">
    <text evidence="2">Belongs to the AB hydrolase superfamily. Lipase family.</text>
</comment>